<evidence type="ECO:0000313" key="2">
    <source>
        <dbReference type="Proteomes" id="UP000005446"/>
    </source>
</evidence>
<organism evidence="1 2">
    <name type="scientific">Glarea lozoyensis (strain ATCC 74030 / MF5533)</name>
    <dbReference type="NCBI Taxonomy" id="1104152"/>
    <lineage>
        <taxon>Eukaryota</taxon>
        <taxon>Fungi</taxon>
        <taxon>Dikarya</taxon>
        <taxon>Ascomycota</taxon>
        <taxon>Pezizomycotina</taxon>
        <taxon>Leotiomycetes</taxon>
        <taxon>Helotiales</taxon>
        <taxon>Helotiaceae</taxon>
        <taxon>Glarea</taxon>
    </lineage>
</organism>
<dbReference type="EMBL" id="AGUE01000006">
    <property type="protein sequence ID" value="EHL03585.1"/>
    <property type="molecule type" value="Genomic_DNA"/>
</dbReference>
<evidence type="ECO:0000313" key="1">
    <source>
        <dbReference type="EMBL" id="EHL03585.1"/>
    </source>
</evidence>
<name>H0ECT1_GLAL7</name>
<gene>
    <name evidence="1" type="ORF">M7I_0226</name>
</gene>
<reference evidence="1 2" key="1">
    <citation type="journal article" date="2012" name="Eukaryot. Cell">
        <title>Genome sequence of the fungus Glarea lozoyensis: the first genome sequence of a species from the Helotiaceae family.</title>
        <authorList>
            <person name="Youssar L."/>
            <person name="Gruening B.A."/>
            <person name="Erxleben A."/>
            <person name="Guenther S."/>
            <person name="Huettel W."/>
        </authorList>
    </citation>
    <scope>NUCLEOTIDE SEQUENCE [LARGE SCALE GENOMIC DNA]</scope>
    <source>
        <strain evidence="2">ATCC 74030 / MF5533</strain>
    </source>
</reference>
<proteinExistence type="predicted"/>
<accession>H0ECT1</accession>
<dbReference type="AlphaFoldDB" id="H0ECT1"/>
<dbReference type="HOGENOM" id="CLU_080485_0_0_1"/>
<dbReference type="InParanoid" id="H0ECT1"/>
<sequence length="205" mass="23705">MDKVSREVAKGQGKLEKAVEKMTFILRKIRFIVKGRCLVIDPNVEDFDDLEHPGEEWDDTIEDFERDAGAEVISSLLDRMNSHGLYQRIERLSGTFFSKNFRTDIATEYDLKGFEDEMIEEEMTIMETSEDGLVDGFDNLDARGVILRRVKWIEKVIATQGATFSDEQLHNFLHDVYLLLIRQHAQLVKRVLNSLATVQEIVHPM</sequence>
<dbReference type="OrthoDB" id="10336386at2759"/>
<comment type="caution">
    <text evidence="1">The sequence shown here is derived from an EMBL/GenBank/DDBJ whole genome shotgun (WGS) entry which is preliminary data.</text>
</comment>
<protein>
    <submittedName>
        <fullName evidence="1">Uncharacterized protein</fullName>
    </submittedName>
</protein>
<keyword evidence="2" id="KW-1185">Reference proteome</keyword>
<dbReference type="Proteomes" id="UP000005446">
    <property type="component" value="Unassembled WGS sequence"/>
</dbReference>